<evidence type="ECO:0000313" key="6">
    <source>
        <dbReference type="EMBL" id="GII28188.1"/>
    </source>
</evidence>
<keyword evidence="1" id="KW-0805">Transcription regulation</keyword>
<gene>
    <name evidence="6" type="ORF">Pmi06nite_16300</name>
</gene>
<feature type="domain" description="HTH deoR-type" evidence="5">
    <location>
        <begin position="4"/>
        <end position="59"/>
    </location>
</feature>
<organism evidence="6 7">
    <name type="scientific">Planotetraspora mira</name>
    <dbReference type="NCBI Taxonomy" id="58121"/>
    <lineage>
        <taxon>Bacteria</taxon>
        <taxon>Bacillati</taxon>
        <taxon>Actinomycetota</taxon>
        <taxon>Actinomycetes</taxon>
        <taxon>Streptosporangiales</taxon>
        <taxon>Streptosporangiaceae</taxon>
        <taxon>Planotetraspora</taxon>
    </lineage>
</organism>
<comment type="caution">
    <text evidence="6">The sequence shown here is derived from an EMBL/GenBank/DDBJ whole genome shotgun (WGS) entry which is preliminary data.</text>
</comment>
<dbReference type="PANTHER" id="PTHR34580">
    <property type="match status" value="1"/>
</dbReference>
<dbReference type="PROSITE" id="PS52050">
    <property type="entry name" value="WYL"/>
    <property type="match status" value="1"/>
</dbReference>
<keyword evidence="2" id="KW-0238">DNA-binding</keyword>
<evidence type="ECO:0000256" key="1">
    <source>
        <dbReference type="ARBA" id="ARBA00023015"/>
    </source>
</evidence>
<dbReference type="InterPro" id="IPR001034">
    <property type="entry name" value="DeoR_HTH"/>
</dbReference>
<evidence type="ECO:0000256" key="2">
    <source>
        <dbReference type="ARBA" id="ARBA00023125"/>
    </source>
</evidence>
<dbReference type="Pfam" id="PF25583">
    <property type="entry name" value="WCX"/>
    <property type="match status" value="1"/>
</dbReference>
<protein>
    <submittedName>
        <fullName evidence="6">Transcriptional regulator</fullName>
    </submittedName>
</protein>
<dbReference type="SMART" id="SM00420">
    <property type="entry name" value="HTH_DEOR"/>
    <property type="match status" value="1"/>
</dbReference>
<dbReference type="InterPro" id="IPR028349">
    <property type="entry name" value="PafC-like"/>
</dbReference>
<keyword evidence="7" id="KW-1185">Reference proteome</keyword>
<name>A0A8J3X944_9ACTN</name>
<sequence>MGDTSARLLTLLSLLQTTREWPGTELAERLQVSPRTIRRDIDRLRELGYPVRATMGAAGGYRLAAGTAMPPLLLDDEEAVAIAVGLRTAAWHPVDGIEESSVRALAKLEQVLPSRLRARVGALGAATVPMPSAGGPSFDPRHLAVLGAAAVNRERLRFAYEAADGSESRRLVEPYRVVAAGRRWYLLAYDLDRDDWRIFRVDRIGDPFPTGVRVPPREPPEKDAVAFVRSRMYSLAPSYEVAATVHMPARQVVAALGAAAGDVEPIDRHCCRLRGRADTLEWLAARLLMLGCEVEVHDPPELVAYLRELGARAVRAAGAGPASPRDHAGRSEPGEP</sequence>
<dbReference type="InterPro" id="IPR057727">
    <property type="entry name" value="WCX_dom"/>
</dbReference>
<dbReference type="PANTHER" id="PTHR34580:SF3">
    <property type="entry name" value="PROTEIN PAFB"/>
    <property type="match status" value="1"/>
</dbReference>
<dbReference type="RefSeq" id="WP_203952251.1">
    <property type="nucleotide sequence ID" value="NZ_BOOO01000008.1"/>
</dbReference>
<dbReference type="GO" id="GO:0003700">
    <property type="term" value="F:DNA-binding transcription factor activity"/>
    <property type="evidence" value="ECO:0007669"/>
    <property type="project" value="InterPro"/>
</dbReference>
<reference evidence="6 7" key="1">
    <citation type="submission" date="2021-01" db="EMBL/GenBank/DDBJ databases">
        <title>Whole genome shotgun sequence of Planotetraspora mira NBRC 15435.</title>
        <authorList>
            <person name="Komaki H."/>
            <person name="Tamura T."/>
        </authorList>
    </citation>
    <scope>NUCLEOTIDE SEQUENCE [LARGE SCALE GENOMIC DNA]</scope>
    <source>
        <strain evidence="6 7">NBRC 15435</strain>
    </source>
</reference>
<dbReference type="Gene3D" id="1.10.10.10">
    <property type="entry name" value="Winged helix-like DNA-binding domain superfamily/Winged helix DNA-binding domain"/>
    <property type="match status" value="1"/>
</dbReference>
<dbReference type="SUPFAM" id="SSF46785">
    <property type="entry name" value="Winged helix' DNA-binding domain"/>
    <property type="match status" value="1"/>
</dbReference>
<dbReference type="Pfam" id="PF13280">
    <property type="entry name" value="WYL"/>
    <property type="match status" value="1"/>
</dbReference>
<dbReference type="PIRSF" id="PIRSF016838">
    <property type="entry name" value="PafC"/>
    <property type="match status" value="1"/>
</dbReference>
<evidence type="ECO:0000256" key="3">
    <source>
        <dbReference type="ARBA" id="ARBA00023163"/>
    </source>
</evidence>
<evidence type="ECO:0000256" key="4">
    <source>
        <dbReference type="SAM" id="MobiDB-lite"/>
    </source>
</evidence>
<dbReference type="InterPro" id="IPR036390">
    <property type="entry name" value="WH_DNA-bd_sf"/>
</dbReference>
<feature type="compositionally biased region" description="Basic and acidic residues" evidence="4">
    <location>
        <begin position="324"/>
        <end position="336"/>
    </location>
</feature>
<accession>A0A8J3X944</accession>
<dbReference type="GO" id="GO:0003677">
    <property type="term" value="F:DNA binding"/>
    <property type="evidence" value="ECO:0007669"/>
    <property type="project" value="UniProtKB-KW"/>
</dbReference>
<dbReference type="InterPro" id="IPR036388">
    <property type="entry name" value="WH-like_DNA-bd_sf"/>
</dbReference>
<dbReference type="AlphaFoldDB" id="A0A8J3X944"/>
<dbReference type="EMBL" id="BOOO01000008">
    <property type="protein sequence ID" value="GII28188.1"/>
    <property type="molecule type" value="Genomic_DNA"/>
</dbReference>
<keyword evidence="3" id="KW-0804">Transcription</keyword>
<dbReference type="Pfam" id="PF08279">
    <property type="entry name" value="HTH_11"/>
    <property type="match status" value="1"/>
</dbReference>
<evidence type="ECO:0000259" key="5">
    <source>
        <dbReference type="PROSITE" id="PS51000"/>
    </source>
</evidence>
<proteinExistence type="predicted"/>
<feature type="region of interest" description="Disordered" evidence="4">
    <location>
        <begin position="317"/>
        <end position="336"/>
    </location>
</feature>
<evidence type="ECO:0000313" key="7">
    <source>
        <dbReference type="Proteomes" id="UP000650628"/>
    </source>
</evidence>
<dbReference type="PROSITE" id="PS51000">
    <property type="entry name" value="HTH_DEOR_2"/>
    <property type="match status" value="1"/>
</dbReference>
<dbReference type="InterPro" id="IPR018356">
    <property type="entry name" value="Tscrpt_reg_HTH_DeoR_CS"/>
</dbReference>
<dbReference type="PROSITE" id="PS00894">
    <property type="entry name" value="HTH_DEOR_1"/>
    <property type="match status" value="1"/>
</dbReference>
<dbReference type="InterPro" id="IPR026881">
    <property type="entry name" value="WYL_dom"/>
</dbReference>
<dbReference type="InterPro" id="IPR051534">
    <property type="entry name" value="CBASS_pafABC_assoc_protein"/>
</dbReference>
<dbReference type="Proteomes" id="UP000650628">
    <property type="component" value="Unassembled WGS sequence"/>
</dbReference>
<dbReference type="InterPro" id="IPR013196">
    <property type="entry name" value="HTH_11"/>
</dbReference>
<dbReference type="PRINTS" id="PR00037">
    <property type="entry name" value="HTHLACR"/>
</dbReference>